<organism evidence="1 2">
    <name type="scientific">Prorocentrum cordatum</name>
    <dbReference type="NCBI Taxonomy" id="2364126"/>
    <lineage>
        <taxon>Eukaryota</taxon>
        <taxon>Sar</taxon>
        <taxon>Alveolata</taxon>
        <taxon>Dinophyceae</taxon>
        <taxon>Prorocentrales</taxon>
        <taxon>Prorocentraceae</taxon>
        <taxon>Prorocentrum</taxon>
    </lineage>
</organism>
<dbReference type="EMBL" id="CAUYUJ010007841">
    <property type="protein sequence ID" value="CAK0822128.1"/>
    <property type="molecule type" value="Genomic_DNA"/>
</dbReference>
<dbReference type="Proteomes" id="UP001189429">
    <property type="component" value="Unassembled WGS sequence"/>
</dbReference>
<sequence>GLQLTCSSIHDHGLTREQVNTVCEQIDLTRARVAADPLRYMATVQGDLNFGPDKARELCELSGRFFCSVPGWMICRVHMECMTTGELEGLSREFISDRAALVATARQRAGKPRGERPAPGHIFAGPLFKKRAKGMVKDGRGAVATLAGSIYQGRIKETLKEAARE</sequence>
<evidence type="ECO:0000313" key="2">
    <source>
        <dbReference type="Proteomes" id="UP001189429"/>
    </source>
</evidence>
<reference evidence="1" key="1">
    <citation type="submission" date="2023-10" db="EMBL/GenBank/DDBJ databases">
        <authorList>
            <person name="Chen Y."/>
            <person name="Shah S."/>
            <person name="Dougan E. K."/>
            <person name="Thang M."/>
            <person name="Chan C."/>
        </authorList>
    </citation>
    <scope>NUCLEOTIDE SEQUENCE [LARGE SCALE GENOMIC DNA]</scope>
</reference>
<accession>A0ABN9RS66</accession>
<gene>
    <name evidence="1" type="ORF">PCOR1329_LOCUS23224</name>
</gene>
<proteinExistence type="predicted"/>
<feature type="non-terminal residue" evidence="1">
    <location>
        <position position="165"/>
    </location>
</feature>
<keyword evidence="2" id="KW-1185">Reference proteome</keyword>
<evidence type="ECO:0000313" key="1">
    <source>
        <dbReference type="EMBL" id="CAK0822128.1"/>
    </source>
</evidence>
<name>A0ABN9RS66_9DINO</name>
<comment type="caution">
    <text evidence="1">The sequence shown here is derived from an EMBL/GenBank/DDBJ whole genome shotgun (WGS) entry which is preliminary data.</text>
</comment>
<protein>
    <submittedName>
        <fullName evidence="1">Uncharacterized protein</fullName>
    </submittedName>
</protein>
<feature type="non-terminal residue" evidence="1">
    <location>
        <position position="1"/>
    </location>
</feature>